<sequence>MIGGGGSESVPAPGLLSFLPAGAGPLPFPFAAGGASLPFPLAAGGASLPFPLAAGGASLPFPLAAGGASLPFPLAAGAGTLSVLMARSLEPLPPAVAADTTVAVDWVAEVLAWVLTILARREGRGEG</sequence>
<evidence type="ECO:0000313" key="2">
    <source>
        <dbReference type="Proteomes" id="UP001066276"/>
    </source>
</evidence>
<keyword evidence="2" id="KW-1185">Reference proteome</keyword>
<protein>
    <submittedName>
        <fullName evidence="1">Uncharacterized protein</fullName>
    </submittedName>
</protein>
<accession>A0AAV7LPA1</accession>
<gene>
    <name evidence="1" type="ORF">NDU88_005968</name>
</gene>
<evidence type="ECO:0000313" key="1">
    <source>
        <dbReference type="EMBL" id="KAJ1092858.1"/>
    </source>
</evidence>
<dbReference type="EMBL" id="JANPWB010000015">
    <property type="protein sequence ID" value="KAJ1092858.1"/>
    <property type="molecule type" value="Genomic_DNA"/>
</dbReference>
<dbReference type="AlphaFoldDB" id="A0AAV7LPA1"/>
<name>A0AAV7LPA1_PLEWA</name>
<reference evidence="1" key="1">
    <citation type="journal article" date="2022" name="bioRxiv">
        <title>Sequencing and chromosome-scale assembly of the giantPleurodeles waltlgenome.</title>
        <authorList>
            <person name="Brown T."/>
            <person name="Elewa A."/>
            <person name="Iarovenko S."/>
            <person name="Subramanian E."/>
            <person name="Araus A.J."/>
            <person name="Petzold A."/>
            <person name="Susuki M."/>
            <person name="Suzuki K.-i.T."/>
            <person name="Hayashi T."/>
            <person name="Toyoda A."/>
            <person name="Oliveira C."/>
            <person name="Osipova E."/>
            <person name="Leigh N.D."/>
            <person name="Simon A."/>
            <person name="Yun M.H."/>
        </authorList>
    </citation>
    <scope>NUCLEOTIDE SEQUENCE</scope>
    <source>
        <strain evidence="1">20211129_DDA</strain>
        <tissue evidence="1">Liver</tissue>
    </source>
</reference>
<comment type="caution">
    <text evidence="1">The sequence shown here is derived from an EMBL/GenBank/DDBJ whole genome shotgun (WGS) entry which is preliminary data.</text>
</comment>
<dbReference type="Proteomes" id="UP001066276">
    <property type="component" value="Chromosome 11"/>
</dbReference>
<organism evidence="1 2">
    <name type="scientific">Pleurodeles waltl</name>
    <name type="common">Iberian ribbed newt</name>
    <dbReference type="NCBI Taxonomy" id="8319"/>
    <lineage>
        <taxon>Eukaryota</taxon>
        <taxon>Metazoa</taxon>
        <taxon>Chordata</taxon>
        <taxon>Craniata</taxon>
        <taxon>Vertebrata</taxon>
        <taxon>Euteleostomi</taxon>
        <taxon>Amphibia</taxon>
        <taxon>Batrachia</taxon>
        <taxon>Caudata</taxon>
        <taxon>Salamandroidea</taxon>
        <taxon>Salamandridae</taxon>
        <taxon>Pleurodelinae</taxon>
        <taxon>Pleurodeles</taxon>
    </lineage>
</organism>
<proteinExistence type="predicted"/>